<dbReference type="AlphaFoldDB" id="A0A6V8NIX8"/>
<keyword evidence="12" id="KW-1185">Reference proteome</keyword>
<dbReference type="RefSeq" id="WP_176229610.1">
    <property type="nucleotide sequence ID" value="NZ_BLRU01000339.1"/>
</dbReference>
<proteinExistence type="predicted"/>
<evidence type="ECO:0000313" key="6">
    <source>
        <dbReference type="EMBL" id="GFP40322.1"/>
    </source>
</evidence>
<dbReference type="Proteomes" id="UP000543224">
    <property type="component" value="Unassembled WGS sequence"/>
</dbReference>
<dbReference type="EMBL" id="BLSB01000033">
    <property type="protein sequence ID" value="GFP34924.1"/>
    <property type="molecule type" value="Genomic_DNA"/>
</dbReference>
<evidence type="ECO:0000313" key="4">
    <source>
        <dbReference type="EMBL" id="GFP32763.1"/>
    </source>
</evidence>
<evidence type="ECO:0000313" key="3">
    <source>
        <dbReference type="EMBL" id="GFP29492.1"/>
    </source>
</evidence>
<sequence length="90" mass="10711">MKYKKRKFSEEEIDQLVIAEAEDLTKWEEPISVKPTSIRLSPSIIEKARYLAKLHKARGYQTWLKHIIEERIKLEEEILSNFKRGLNSQL</sequence>
<gene>
    <name evidence="1" type="ORF">HKBW3S03_01784</name>
    <name evidence="2" type="ORF">HKBW3S25_00197</name>
    <name evidence="3" type="ORF">HKBW3S34_00412</name>
    <name evidence="4" type="ORF">HKBW3S42_01069</name>
    <name evidence="5" type="ORF">HKBW3S43_00716</name>
    <name evidence="6" type="ORF">HKBW3S47_02018</name>
</gene>
<evidence type="ECO:0000313" key="5">
    <source>
        <dbReference type="EMBL" id="GFP34924.1"/>
    </source>
</evidence>
<protein>
    <submittedName>
        <fullName evidence="1">Uncharacterized protein</fullName>
    </submittedName>
</protein>
<dbReference type="EMBL" id="BLSA01000147">
    <property type="protein sequence ID" value="GFP32763.1"/>
    <property type="molecule type" value="Genomic_DNA"/>
</dbReference>
<dbReference type="EMBL" id="BLRZ01000012">
    <property type="protein sequence ID" value="GFP29492.1"/>
    <property type="molecule type" value="Genomic_DNA"/>
</dbReference>
<evidence type="ECO:0000313" key="12">
    <source>
        <dbReference type="Proteomes" id="UP000588083"/>
    </source>
</evidence>
<evidence type="ECO:0000313" key="10">
    <source>
        <dbReference type="Proteomes" id="UP000574717"/>
    </source>
</evidence>
<dbReference type="EMBL" id="BLSD01000202">
    <property type="protein sequence ID" value="GFP40322.1"/>
    <property type="molecule type" value="Genomic_DNA"/>
</dbReference>
<evidence type="ECO:0000313" key="1">
    <source>
        <dbReference type="EMBL" id="GFP20282.1"/>
    </source>
</evidence>
<dbReference type="Proteomes" id="UP000576480">
    <property type="component" value="Unassembled WGS sequence"/>
</dbReference>
<organism evidence="1 10">
    <name type="scientific">Candidatus Hakubella thermalkaliphila</name>
    <dbReference type="NCBI Taxonomy" id="2754717"/>
    <lineage>
        <taxon>Bacteria</taxon>
        <taxon>Bacillati</taxon>
        <taxon>Actinomycetota</taxon>
        <taxon>Actinomycetota incertae sedis</taxon>
        <taxon>Candidatus Hakubellales</taxon>
        <taxon>Candidatus Hakubellaceae</taxon>
        <taxon>Candidatus Hakubella</taxon>
    </lineage>
</organism>
<dbReference type="Proteomes" id="UP000569018">
    <property type="component" value="Unassembled WGS sequence"/>
</dbReference>
<dbReference type="Proteomes" id="UP000588083">
    <property type="component" value="Unassembled WGS sequence"/>
</dbReference>
<evidence type="ECO:0000313" key="11">
    <source>
        <dbReference type="Proteomes" id="UP000576480"/>
    </source>
</evidence>
<comment type="caution">
    <text evidence="1">The sequence shown here is derived from an EMBL/GenBank/DDBJ whole genome shotgun (WGS) entry which is preliminary data.</text>
</comment>
<name>A0A6V8NIX8_9ACTN</name>
<evidence type="ECO:0000313" key="8">
    <source>
        <dbReference type="Proteomes" id="UP000568877"/>
    </source>
</evidence>
<dbReference type="EMBL" id="BLRU01000339">
    <property type="protein sequence ID" value="GFP20282.1"/>
    <property type="molecule type" value="Genomic_DNA"/>
</dbReference>
<dbReference type="Proteomes" id="UP000574717">
    <property type="component" value="Unassembled WGS sequence"/>
</dbReference>
<dbReference type="EMBL" id="BLRX01000012">
    <property type="protein sequence ID" value="GFP24760.1"/>
    <property type="molecule type" value="Genomic_DNA"/>
</dbReference>
<dbReference type="Proteomes" id="UP000568877">
    <property type="component" value="Unassembled WGS sequence"/>
</dbReference>
<evidence type="ECO:0000313" key="7">
    <source>
        <dbReference type="Proteomes" id="UP000543224"/>
    </source>
</evidence>
<evidence type="ECO:0000313" key="9">
    <source>
        <dbReference type="Proteomes" id="UP000569018"/>
    </source>
</evidence>
<accession>A0A6V8NIX8</accession>
<reference evidence="7 8" key="1">
    <citation type="journal article" date="2020" name="Front. Microbiol.">
        <title>Single-cell genomics of novel Actinobacteria with the Wood-Ljungdahl pathway discovered in a serpentinizing system.</title>
        <authorList>
            <person name="Merino N."/>
            <person name="Kawai M."/>
            <person name="Boyd E.S."/>
            <person name="Colman D.R."/>
            <person name="McGlynn S.E."/>
            <person name="Nealson K.H."/>
            <person name="Kurokawa K."/>
            <person name="Hongoh Y."/>
        </authorList>
    </citation>
    <scope>NUCLEOTIDE SEQUENCE [LARGE SCALE GENOMIC DNA]</scope>
    <source>
        <strain evidence="1 10">S03</strain>
        <strain evidence="2 7">S25</strain>
        <strain evidence="3 12">S34</strain>
        <strain evidence="4 8">S42</strain>
        <strain evidence="5 11">S43</strain>
        <strain evidence="6 9">S47</strain>
    </source>
</reference>
<evidence type="ECO:0000313" key="2">
    <source>
        <dbReference type="EMBL" id="GFP24760.1"/>
    </source>
</evidence>